<dbReference type="AlphaFoldDB" id="Q7RFN3"/>
<accession>Q7RFN3</accession>
<feature type="non-terminal residue" evidence="1">
    <location>
        <position position="31"/>
    </location>
</feature>
<organism evidence="1 2">
    <name type="scientific">Plasmodium yoelii yoelii</name>
    <dbReference type="NCBI Taxonomy" id="73239"/>
    <lineage>
        <taxon>Eukaryota</taxon>
        <taxon>Sar</taxon>
        <taxon>Alveolata</taxon>
        <taxon>Apicomplexa</taxon>
        <taxon>Aconoidasida</taxon>
        <taxon>Haemosporida</taxon>
        <taxon>Plasmodiidae</taxon>
        <taxon>Plasmodium</taxon>
        <taxon>Plasmodium (Vinckeia)</taxon>
    </lineage>
</organism>
<reference evidence="1 2" key="1">
    <citation type="journal article" date="2002" name="Nature">
        <title>Genome sequence and comparative analysis of the model rodent malaria parasite Plasmodium yoelii yoelii.</title>
        <authorList>
            <person name="Carlton J.M."/>
            <person name="Angiuoli S.V."/>
            <person name="Suh B.B."/>
            <person name="Kooij T.W."/>
            <person name="Pertea M."/>
            <person name="Silva J.C."/>
            <person name="Ermolaeva M.D."/>
            <person name="Allen J.E."/>
            <person name="Selengut J.D."/>
            <person name="Koo H.L."/>
            <person name="Peterson J.D."/>
            <person name="Pop M."/>
            <person name="Kosack D.S."/>
            <person name="Shumway M.F."/>
            <person name="Bidwell S.L."/>
            <person name="Shallom S.J."/>
            <person name="van Aken S.E."/>
            <person name="Riedmuller S.B."/>
            <person name="Feldblyum T.V."/>
            <person name="Cho J.K."/>
            <person name="Quackenbush J."/>
            <person name="Sedegah M."/>
            <person name="Shoaibi A."/>
            <person name="Cummings L.M."/>
            <person name="Florens L."/>
            <person name="Yates J.R."/>
            <person name="Raine J.D."/>
            <person name="Sinden R.E."/>
            <person name="Harris M.A."/>
            <person name="Cunningham D.A."/>
            <person name="Preiser P.R."/>
            <person name="Bergman L.W."/>
            <person name="Vaidya A.B."/>
            <person name="van Lin L.H."/>
            <person name="Janse C.J."/>
            <person name="Waters A.P."/>
            <person name="Smith H.O."/>
            <person name="White O.R."/>
            <person name="Salzberg S.L."/>
            <person name="Venter J.C."/>
            <person name="Fraser C.M."/>
            <person name="Hoffman S.L."/>
            <person name="Gardner M.J."/>
            <person name="Carucci D.J."/>
        </authorList>
    </citation>
    <scope>NUCLEOTIDE SEQUENCE [LARGE SCALE GENOMIC DNA]</scope>
    <source>
        <strain evidence="1 2">17XNL</strain>
    </source>
</reference>
<name>Q7RFN3_PLAYO</name>
<dbReference type="InParanoid" id="Q7RFN3"/>
<proteinExistence type="predicted"/>
<keyword evidence="2" id="KW-1185">Reference proteome</keyword>
<gene>
    <name evidence="1" type="ORF">PY04672</name>
</gene>
<dbReference type="EMBL" id="AABL01001432">
    <property type="protein sequence ID" value="EAA16566.1"/>
    <property type="molecule type" value="Genomic_DNA"/>
</dbReference>
<dbReference type="Proteomes" id="UP000008553">
    <property type="component" value="Unassembled WGS sequence"/>
</dbReference>
<protein>
    <submittedName>
        <fullName evidence="1">Uncharacterized protein</fullName>
    </submittedName>
</protein>
<evidence type="ECO:0000313" key="2">
    <source>
        <dbReference type="Proteomes" id="UP000008553"/>
    </source>
</evidence>
<dbReference type="PaxDb" id="73239-Q7RFN3"/>
<comment type="caution">
    <text evidence="1">The sequence shown here is derived from an EMBL/GenBank/DDBJ whole genome shotgun (WGS) entry which is preliminary data.</text>
</comment>
<evidence type="ECO:0000313" key="1">
    <source>
        <dbReference type="EMBL" id="EAA16566.1"/>
    </source>
</evidence>
<sequence>MHLLAPTCQHIRNWLFIWGYIYLFIKRKTKM</sequence>